<evidence type="ECO:0008006" key="3">
    <source>
        <dbReference type="Google" id="ProtNLM"/>
    </source>
</evidence>
<gene>
    <name evidence="1" type="ORF">MEDL_30165</name>
</gene>
<name>A0A8S3S757_MYTED</name>
<protein>
    <recommendedName>
        <fullName evidence="3">DZIP3-like HEPN domain-containing protein</fullName>
    </recommendedName>
</protein>
<dbReference type="InterPro" id="IPR011044">
    <property type="entry name" value="Quino_amine_DH_bsu"/>
</dbReference>
<proteinExistence type="predicted"/>
<keyword evidence="2" id="KW-1185">Reference proteome</keyword>
<reference evidence="1" key="1">
    <citation type="submission" date="2021-03" db="EMBL/GenBank/DDBJ databases">
        <authorList>
            <person name="Bekaert M."/>
        </authorList>
    </citation>
    <scope>NUCLEOTIDE SEQUENCE</scope>
</reference>
<dbReference type="Proteomes" id="UP000683360">
    <property type="component" value="Unassembled WGS sequence"/>
</dbReference>
<evidence type="ECO:0000313" key="2">
    <source>
        <dbReference type="Proteomes" id="UP000683360"/>
    </source>
</evidence>
<evidence type="ECO:0000313" key="1">
    <source>
        <dbReference type="EMBL" id="CAG2216460.1"/>
    </source>
</evidence>
<dbReference type="EMBL" id="CAJPWZ010001483">
    <property type="protein sequence ID" value="CAG2216460.1"/>
    <property type="molecule type" value="Genomic_DNA"/>
</dbReference>
<comment type="caution">
    <text evidence="1">The sequence shown here is derived from an EMBL/GenBank/DDBJ whole genome shotgun (WGS) entry which is preliminary data.</text>
</comment>
<organism evidence="1 2">
    <name type="scientific">Mytilus edulis</name>
    <name type="common">Blue mussel</name>
    <dbReference type="NCBI Taxonomy" id="6550"/>
    <lineage>
        <taxon>Eukaryota</taxon>
        <taxon>Metazoa</taxon>
        <taxon>Spiralia</taxon>
        <taxon>Lophotrochozoa</taxon>
        <taxon>Mollusca</taxon>
        <taxon>Bivalvia</taxon>
        <taxon>Autobranchia</taxon>
        <taxon>Pteriomorphia</taxon>
        <taxon>Mytilida</taxon>
        <taxon>Mytiloidea</taxon>
        <taxon>Mytilidae</taxon>
        <taxon>Mytilinae</taxon>
        <taxon>Mytilus</taxon>
    </lineage>
</organism>
<dbReference type="SUPFAM" id="SSF50969">
    <property type="entry name" value="YVTN repeat-like/Quinoprotein amine dehydrogenase"/>
    <property type="match status" value="1"/>
</dbReference>
<accession>A0A8S3S757</accession>
<dbReference type="OrthoDB" id="6166200at2759"/>
<dbReference type="AlphaFoldDB" id="A0A8S3S757"/>
<sequence>MDKEDKRRYFIVGSVYLEVVTPLFQHKLEENYKGHNFGCLKDFLDDKAAIHILFHLRHRHTKCCTDSVNCTKHRSLPLNHHQWKQLYAENPGPGKQNCFCKYIAKSVKLKHLDVSLCGLILFNCCNLGKLEQEAVNILRRNKNDYLSHNTTCGITKDEYGPLMDELQTNILQLDQTKEDELIRIHNRPLDDALFTKYVTYLLDNHEMLEREFMQNQTCKQCGEKIGDQGIGKPISTRPHQIDQKSVVCNGLSAYVSDIVMMNDVRLVICLPYQCTLQICNDDGSKEDRILINVVNNVSVAVTMHYKSIEIFDIDNKTKIKSILVPGMCWLRGIATINNKLVVGGNYTVQIVDYQTGEVVKRIKTESDPYKLHCTGERIFYCDAYQNSNKKLHFYRYTDESHHTMSFESPPVSVTTLNDGSVYVLLKDGSIDHVPFGGKQYNTVTTNGLQKLKRLVLFKSNQGKLVTEQLELIIQLQKGGGHQRNSSQSDILREVIEDVQPIKNPVGCYQN</sequence>